<feature type="region of interest" description="Disordered" evidence="1">
    <location>
        <begin position="210"/>
        <end position="243"/>
    </location>
</feature>
<keyword evidence="3" id="KW-1185">Reference proteome</keyword>
<sequence length="345" mass="36792">MKGRITAAINLKQVMVQSKVSTSTERRTAVQSVSLQEGLSCPRPRVFHLKCLRGLGGGGGGAAGGAAAGLIQSGLDKARFESQRASARRSRNMWAVTTSPELRCIGGALQFTAVLINLITMERATARAPPARAPPSWLLLPTCAILLSSGCAAPPWERYRFVCIRIRKLRGTRQPARLYSGAVPVHNISHPSPSGGGATRSFGNTIADIRNTSRTTRSPPTHSLRPPDRTLVPPAVARRPPPRYNPKALRPLILSRDVVYEIETCSNFRTSLEPHLIAGGGARGSRRYKTASAQKASDMRHVSVIEEGAAGCGAVPGHGAKCLINIAGAVIQINPQPDCRDDVIG</sequence>
<dbReference type="AlphaFoldDB" id="A0A4C1V0P5"/>
<evidence type="ECO:0000256" key="1">
    <source>
        <dbReference type="SAM" id="MobiDB-lite"/>
    </source>
</evidence>
<organism evidence="2 3">
    <name type="scientific">Eumeta variegata</name>
    <name type="common">Bagworm moth</name>
    <name type="synonym">Eumeta japonica</name>
    <dbReference type="NCBI Taxonomy" id="151549"/>
    <lineage>
        <taxon>Eukaryota</taxon>
        <taxon>Metazoa</taxon>
        <taxon>Ecdysozoa</taxon>
        <taxon>Arthropoda</taxon>
        <taxon>Hexapoda</taxon>
        <taxon>Insecta</taxon>
        <taxon>Pterygota</taxon>
        <taxon>Neoptera</taxon>
        <taxon>Endopterygota</taxon>
        <taxon>Lepidoptera</taxon>
        <taxon>Glossata</taxon>
        <taxon>Ditrysia</taxon>
        <taxon>Tineoidea</taxon>
        <taxon>Psychidae</taxon>
        <taxon>Oiketicinae</taxon>
        <taxon>Eumeta</taxon>
    </lineage>
</organism>
<gene>
    <name evidence="2" type="ORF">EVAR_78194_1</name>
</gene>
<proteinExistence type="predicted"/>
<reference evidence="2 3" key="1">
    <citation type="journal article" date="2019" name="Commun. Biol.">
        <title>The bagworm genome reveals a unique fibroin gene that provides high tensile strength.</title>
        <authorList>
            <person name="Kono N."/>
            <person name="Nakamura H."/>
            <person name="Ohtoshi R."/>
            <person name="Tomita M."/>
            <person name="Numata K."/>
            <person name="Arakawa K."/>
        </authorList>
    </citation>
    <scope>NUCLEOTIDE SEQUENCE [LARGE SCALE GENOMIC DNA]</scope>
</reference>
<protein>
    <submittedName>
        <fullName evidence="2">Uncharacterized protein</fullName>
    </submittedName>
</protein>
<accession>A0A4C1V0P5</accession>
<dbReference type="EMBL" id="BGZK01000248">
    <property type="protein sequence ID" value="GBP31614.1"/>
    <property type="molecule type" value="Genomic_DNA"/>
</dbReference>
<evidence type="ECO:0000313" key="3">
    <source>
        <dbReference type="Proteomes" id="UP000299102"/>
    </source>
</evidence>
<name>A0A4C1V0P5_EUMVA</name>
<feature type="compositionally biased region" description="Low complexity" evidence="1">
    <location>
        <begin position="210"/>
        <end position="224"/>
    </location>
</feature>
<evidence type="ECO:0000313" key="2">
    <source>
        <dbReference type="EMBL" id="GBP31614.1"/>
    </source>
</evidence>
<comment type="caution">
    <text evidence="2">The sequence shown here is derived from an EMBL/GenBank/DDBJ whole genome shotgun (WGS) entry which is preliminary data.</text>
</comment>
<dbReference type="Proteomes" id="UP000299102">
    <property type="component" value="Unassembled WGS sequence"/>
</dbReference>